<gene>
    <name evidence="2" type="ORF">ACFSW7_12810</name>
</gene>
<dbReference type="Pfam" id="PF14534">
    <property type="entry name" value="DUF4440"/>
    <property type="match status" value="1"/>
</dbReference>
<protein>
    <submittedName>
        <fullName evidence="2">YybH family protein</fullName>
    </submittedName>
</protein>
<organism evidence="2 3">
    <name type="scientific">Gulosibacter faecalis</name>
    <dbReference type="NCBI Taxonomy" id="272240"/>
    <lineage>
        <taxon>Bacteria</taxon>
        <taxon>Bacillati</taxon>
        <taxon>Actinomycetota</taxon>
        <taxon>Actinomycetes</taxon>
        <taxon>Micrococcales</taxon>
        <taxon>Microbacteriaceae</taxon>
        <taxon>Gulosibacter</taxon>
    </lineage>
</organism>
<sequence>MSSVSVASAELVDAIEALEAERIRALIEVDLPALDAIYDERLVHVHAPGLVQNKAQLLEHTATRRAYREISRGELTVNAIGDDVAVVTGSIRNRLGNPDGSERTMDGVVTQVVHRDDDGAWRFVSFQLTPLTEQVWGKLASEQQAETEQQNKNEEAQA</sequence>
<evidence type="ECO:0000259" key="1">
    <source>
        <dbReference type="Pfam" id="PF14534"/>
    </source>
</evidence>
<evidence type="ECO:0000313" key="2">
    <source>
        <dbReference type="EMBL" id="MFD2759258.1"/>
    </source>
</evidence>
<keyword evidence="3" id="KW-1185">Reference proteome</keyword>
<reference evidence="3" key="1">
    <citation type="journal article" date="2019" name="Int. J. Syst. Evol. Microbiol.">
        <title>The Global Catalogue of Microorganisms (GCM) 10K type strain sequencing project: providing services to taxonomists for standard genome sequencing and annotation.</title>
        <authorList>
            <consortium name="The Broad Institute Genomics Platform"/>
            <consortium name="The Broad Institute Genome Sequencing Center for Infectious Disease"/>
            <person name="Wu L."/>
            <person name="Ma J."/>
        </authorList>
    </citation>
    <scope>NUCLEOTIDE SEQUENCE [LARGE SCALE GENOMIC DNA]</scope>
    <source>
        <strain evidence="3">TISTR 1514</strain>
    </source>
</reference>
<proteinExistence type="predicted"/>
<evidence type="ECO:0000313" key="3">
    <source>
        <dbReference type="Proteomes" id="UP001597492"/>
    </source>
</evidence>
<dbReference type="Proteomes" id="UP001597492">
    <property type="component" value="Unassembled WGS sequence"/>
</dbReference>
<dbReference type="Gene3D" id="3.10.450.50">
    <property type="match status" value="1"/>
</dbReference>
<feature type="domain" description="DUF4440" evidence="1">
    <location>
        <begin position="15"/>
        <end position="122"/>
    </location>
</feature>
<dbReference type="SUPFAM" id="SSF54427">
    <property type="entry name" value="NTF2-like"/>
    <property type="match status" value="1"/>
</dbReference>
<dbReference type="RefSeq" id="WP_019618772.1">
    <property type="nucleotide sequence ID" value="NZ_JBHUNE010000009.1"/>
</dbReference>
<comment type="caution">
    <text evidence="2">The sequence shown here is derived from an EMBL/GenBank/DDBJ whole genome shotgun (WGS) entry which is preliminary data.</text>
</comment>
<name>A0ABW5V0S9_9MICO</name>
<dbReference type="InterPro" id="IPR032710">
    <property type="entry name" value="NTF2-like_dom_sf"/>
</dbReference>
<dbReference type="InterPro" id="IPR027843">
    <property type="entry name" value="DUF4440"/>
</dbReference>
<dbReference type="EMBL" id="JBHUNE010000009">
    <property type="protein sequence ID" value="MFD2759258.1"/>
    <property type="molecule type" value="Genomic_DNA"/>
</dbReference>
<accession>A0ABW5V0S9</accession>